<dbReference type="InterPro" id="IPR001245">
    <property type="entry name" value="Ser-Thr/Tyr_kinase_cat_dom"/>
</dbReference>
<protein>
    <recommendedName>
        <fullName evidence="5">Receptor-interacting serine/threonine-protein kinase 1-like</fullName>
    </recommendedName>
</protein>
<name>A0A0P7WP05_SCLFO</name>
<evidence type="ECO:0000313" key="3">
    <source>
        <dbReference type="EMBL" id="KPP65434.1"/>
    </source>
</evidence>
<dbReference type="PROSITE" id="PS50011">
    <property type="entry name" value="PROTEIN_KINASE_DOM"/>
    <property type="match status" value="1"/>
</dbReference>
<dbReference type="EMBL" id="JARO02006319">
    <property type="protein sequence ID" value="KPP65434.1"/>
    <property type="molecule type" value="Genomic_DNA"/>
</dbReference>
<dbReference type="InterPro" id="IPR000719">
    <property type="entry name" value="Prot_kinase_dom"/>
</dbReference>
<proteinExistence type="predicted"/>
<dbReference type="FunFam" id="1.10.510.10:FF:000472">
    <property type="entry name" value="Receptor interacting serine/threonine kinase 1"/>
    <property type="match status" value="1"/>
</dbReference>
<dbReference type="SUPFAM" id="SSF47986">
    <property type="entry name" value="DEATH domain"/>
    <property type="match status" value="1"/>
</dbReference>
<evidence type="ECO:0000313" key="4">
    <source>
        <dbReference type="Proteomes" id="UP000034805"/>
    </source>
</evidence>
<dbReference type="InterPro" id="IPR000488">
    <property type="entry name" value="Death_dom"/>
</dbReference>
<dbReference type="InterPro" id="IPR025735">
    <property type="entry name" value="RHIM"/>
</dbReference>
<dbReference type="Pfam" id="PF12721">
    <property type="entry name" value="RHIM"/>
    <property type="match status" value="1"/>
</dbReference>
<feature type="domain" description="Protein kinase" evidence="1">
    <location>
        <begin position="39"/>
        <end position="312"/>
    </location>
</feature>
<dbReference type="GO" id="GO:0009893">
    <property type="term" value="P:positive regulation of metabolic process"/>
    <property type="evidence" value="ECO:0007669"/>
    <property type="project" value="UniProtKB-ARBA"/>
</dbReference>
<dbReference type="GO" id="GO:0005524">
    <property type="term" value="F:ATP binding"/>
    <property type="evidence" value="ECO:0007669"/>
    <property type="project" value="InterPro"/>
</dbReference>
<dbReference type="Pfam" id="PF00531">
    <property type="entry name" value="Death"/>
    <property type="match status" value="1"/>
</dbReference>
<dbReference type="Proteomes" id="UP000034805">
    <property type="component" value="Unassembled WGS sequence"/>
</dbReference>
<dbReference type="PROSITE" id="PS00108">
    <property type="entry name" value="PROTEIN_KINASE_ST"/>
    <property type="match status" value="1"/>
</dbReference>
<dbReference type="SUPFAM" id="SSF56112">
    <property type="entry name" value="Protein kinase-like (PK-like)"/>
    <property type="match status" value="1"/>
</dbReference>
<dbReference type="STRING" id="113540.ENSSFOP00015013158"/>
<accession>A0A0P7WP05</accession>
<dbReference type="Pfam" id="PF07714">
    <property type="entry name" value="PK_Tyr_Ser-Thr"/>
    <property type="match status" value="1"/>
</dbReference>
<dbReference type="SMART" id="SM00005">
    <property type="entry name" value="DEATH"/>
    <property type="match status" value="1"/>
</dbReference>
<dbReference type="AlphaFoldDB" id="A0A0P7WP05"/>
<gene>
    <name evidence="3" type="ORF">Z043_116151</name>
</gene>
<dbReference type="PANTHER" id="PTHR44329">
    <property type="entry name" value="SERINE/THREONINE-PROTEIN KINASE TNNI3K-RELATED"/>
    <property type="match status" value="1"/>
</dbReference>
<dbReference type="InterPro" id="IPR011009">
    <property type="entry name" value="Kinase-like_dom_sf"/>
</dbReference>
<dbReference type="SMART" id="SM00220">
    <property type="entry name" value="S_TKc"/>
    <property type="match status" value="1"/>
</dbReference>
<dbReference type="InterPro" id="IPR011029">
    <property type="entry name" value="DEATH-like_dom_sf"/>
</dbReference>
<dbReference type="GO" id="GO:0004706">
    <property type="term" value="F:JUN kinase kinase kinase activity"/>
    <property type="evidence" value="ECO:0007669"/>
    <property type="project" value="TreeGrafter"/>
</dbReference>
<dbReference type="Gene3D" id="1.10.510.10">
    <property type="entry name" value="Transferase(Phosphotransferase) domain 1"/>
    <property type="match status" value="1"/>
</dbReference>
<dbReference type="PANTHER" id="PTHR44329:SF6">
    <property type="entry name" value="RECEPTOR-INTERACTING SERINE_THREONINE-PROTEIN KINASE 1"/>
    <property type="match status" value="1"/>
</dbReference>
<comment type="caution">
    <text evidence="3">The sequence shown here is derived from an EMBL/GenBank/DDBJ whole genome shotgun (WGS) entry which is preliminary data.</text>
</comment>
<dbReference type="Gene3D" id="1.10.533.10">
    <property type="entry name" value="Death Domain, Fas"/>
    <property type="match status" value="1"/>
</dbReference>
<reference evidence="3 4" key="1">
    <citation type="submission" date="2015-08" db="EMBL/GenBank/DDBJ databases">
        <title>The genome of the Asian arowana (Scleropages formosus).</title>
        <authorList>
            <person name="Tan M.H."/>
            <person name="Gan H.M."/>
            <person name="Croft L.J."/>
            <person name="Austin C.M."/>
        </authorList>
    </citation>
    <scope>NUCLEOTIDE SEQUENCE [LARGE SCALE GENOMIC DNA]</scope>
    <source>
        <strain evidence="3">Aro1</strain>
    </source>
</reference>
<evidence type="ECO:0000259" key="1">
    <source>
        <dbReference type="PROSITE" id="PS50011"/>
    </source>
</evidence>
<organism evidence="3 4">
    <name type="scientific">Scleropages formosus</name>
    <name type="common">Asian bonytongue</name>
    <name type="synonym">Osteoglossum formosum</name>
    <dbReference type="NCBI Taxonomy" id="113540"/>
    <lineage>
        <taxon>Eukaryota</taxon>
        <taxon>Metazoa</taxon>
        <taxon>Chordata</taxon>
        <taxon>Craniata</taxon>
        <taxon>Vertebrata</taxon>
        <taxon>Euteleostomi</taxon>
        <taxon>Actinopterygii</taxon>
        <taxon>Neopterygii</taxon>
        <taxon>Teleostei</taxon>
        <taxon>Osteoglossocephala</taxon>
        <taxon>Osteoglossomorpha</taxon>
        <taxon>Osteoglossiformes</taxon>
        <taxon>Osteoglossidae</taxon>
        <taxon>Scleropages</taxon>
    </lineage>
</organism>
<dbReference type="GO" id="GO:0031349">
    <property type="term" value="P:positive regulation of defense response"/>
    <property type="evidence" value="ECO:0007669"/>
    <property type="project" value="UniProtKB-ARBA"/>
</dbReference>
<sequence length="713" mass="79803">MFLDRGFVSTQVPCAGRRTCGAAAMAAAPTSIYMKSSDLIKKEPLDYGGFGQVYLCYHKTYGQVVLKTVYTGPPRNEGNKKSLIEEGLLMQKLNHQRVVKLLGLILEDGAYSLVMELIPKGNLLAMLNSVDVPMSIKGRIILEILEGMVYLSNSNVIHKDLKPENILVDEEFHIKIADLGLATCQSWSRLTKEESRRQSRMGCRSYANTAGTLCYMAPEHLDSIHARSTEKSDVYSFAVVVWVILTGREPYENAFNEDHICQCVRKGDRPNESIIPACTPPEMMTLMKKCWHQDPNQRPTFAESYESFQLFYKDNLEKDVERDACDLMAKYKGPTDFVEKMQSLSMERLTSQTDSPTSLRADVSPVEASIEDMNSLTSSELSIQGDAAPVCNNLEVKLAQELDYHKHGSYSCVDHSAAEVERETWREMLRRAAPPQQVSSVQSWTKSDPVAGSSLENFNWSDQLPSVPSLSPSVGVPPMTSYSQYQYSQYEQAQPWPVPIPESEAPDPAAGMRYNSAAMLPHSDQGSLFIQNASGIQIGHNNQLSIRSQDYSLAGTHATESSTMFKELLQKYGERCLNASESCPKSHSSCDGLEVKKYRRLCSTLCSLSSLCLEDHSVTEEHLDLLRENIGVKWKRCARRLGLSEVEVETIEHDYARDGLKEMVYQALEKWKMKEGYVGCTVGKLCRALSDSVKVDLLCRLLEICRSPTSPIS</sequence>
<feature type="domain" description="Death" evidence="2">
    <location>
        <begin position="619"/>
        <end position="705"/>
    </location>
</feature>
<dbReference type="InterPro" id="IPR008271">
    <property type="entry name" value="Ser/Thr_kinase_AS"/>
</dbReference>
<dbReference type="GO" id="GO:0071345">
    <property type="term" value="P:cellular response to cytokine stimulus"/>
    <property type="evidence" value="ECO:0007669"/>
    <property type="project" value="UniProtKB-ARBA"/>
</dbReference>
<dbReference type="InterPro" id="IPR051681">
    <property type="entry name" value="Ser/Thr_Kinases-Pseudokinases"/>
</dbReference>
<dbReference type="GO" id="GO:0043123">
    <property type="term" value="P:positive regulation of canonical NF-kappaB signal transduction"/>
    <property type="evidence" value="ECO:0007669"/>
    <property type="project" value="UniProtKB-ARBA"/>
</dbReference>
<evidence type="ECO:0008006" key="5">
    <source>
        <dbReference type="Google" id="ProtNLM"/>
    </source>
</evidence>
<evidence type="ECO:0000259" key="2">
    <source>
        <dbReference type="PROSITE" id="PS50017"/>
    </source>
</evidence>
<dbReference type="PROSITE" id="PS50017">
    <property type="entry name" value="DEATH_DOMAIN"/>
    <property type="match status" value="1"/>
</dbReference>